<name>A0A1X0BLR5_MYCCF</name>
<feature type="region of interest" description="Disordered" evidence="1">
    <location>
        <begin position="24"/>
        <end position="57"/>
    </location>
</feature>
<sequence length="253" mass="27196">MREVRGLLDPATGAALEAVLATAGAPGKCNPDDETPCVDGDPSPEAVSSDTRTTGQRNHDALNAMCRALLSSGTLGSHNGLPATMVITTTLRELQAGTGHGVTGGGTLVPMSEVIRQASAAFHYLAVFDEHTEEPLYLGRAKRLATTGQRLVLYAKDRGCTRPGCTAPAYHCQVHHAVADWADDGKTDISDLTLACGPDNRRVKPGGWRTRKRKDGRTEWLPPPQLDTGQARINNYHHPQRYLIPDDEDPDTS</sequence>
<protein>
    <submittedName>
        <fullName evidence="2">Uncharacterized protein</fullName>
    </submittedName>
</protein>
<dbReference type="InterPro" id="IPR003615">
    <property type="entry name" value="HNH_nuc"/>
</dbReference>
<keyword evidence="3" id="KW-1185">Reference proteome</keyword>
<dbReference type="Proteomes" id="UP000466431">
    <property type="component" value="Chromosome"/>
</dbReference>
<dbReference type="KEGG" id="mcee:MCEL_43260"/>
<evidence type="ECO:0000313" key="2">
    <source>
        <dbReference type="EMBL" id="BBY46031.1"/>
    </source>
</evidence>
<dbReference type="InterPro" id="IPR003870">
    <property type="entry name" value="DUF222"/>
</dbReference>
<dbReference type="RefSeq" id="WP_308215040.1">
    <property type="nucleotide sequence ID" value="NZ_AP022591.1"/>
</dbReference>
<reference evidence="2 3" key="1">
    <citation type="journal article" date="2019" name="Emerg. Microbes Infect.">
        <title>Comprehensive subspecies identification of 175 nontuberculous mycobacteria species based on 7547 genomic profiles.</title>
        <authorList>
            <person name="Matsumoto Y."/>
            <person name="Kinjo T."/>
            <person name="Motooka D."/>
            <person name="Nabeya D."/>
            <person name="Jung N."/>
            <person name="Uechi K."/>
            <person name="Horii T."/>
            <person name="Iida T."/>
            <person name="Fujita J."/>
            <person name="Nakamura S."/>
        </authorList>
    </citation>
    <scope>NUCLEOTIDE SEQUENCE [LARGE SCALE GENOMIC DNA]</scope>
    <source>
        <strain evidence="2 3">JCM 18439</strain>
    </source>
</reference>
<accession>A0A1X0BLR5</accession>
<dbReference type="STRING" id="1249101.BST21_21125"/>
<dbReference type="EMBL" id="AP022591">
    <property type="protein sequence ID" value="BBY46031.1"/>
    <property type="molecule type" value="Genomic_DNA"/>
</dbReference>
<organism evidence="2 3">
    <name type="scientific">Mycolicibacterium celeriflavum</name>
    <name type="common">Mycobacterium celeriflavum</name>
    <dbReference type="NCBI Taxonomy" id="1249101"/>
    <lineage>
        <taxon>Bacteria</taxon>
        <taxon>Bacillati</taxon>
        <taxon>Actinomycetota</taxon>
        <taxon>Actinomycetes</taxon>
        <taxon>Mycobacteriales</taxon>
        <taxon>Mycobacteriaceae</taxon>
        <taxon>Mycolicibacterium</taxon>
    </lineage>
</organism>
<dbReference type="CDD" id="cd00085">
    <property type="entry name" value="HNHc"/>
    <property type="match status" value="1"/>
</dbReference>
<dbReference type="AlphaFoldDB" id="A0A1X0BLR5"/>
<dbReference type="Pfam" id="PF02720">
    <property type="entry name" value="DUF222"/>
    <property type="match status" value="1"/>
</dbReference>
<dbReference type="SMART" id="SM00507">
    <property type="entry name" value="HNHc"/>
    <property type="match status" value="1"/>
</dbReference>
<evidence type="ECO:0000313" key="3">
    <source>
        <dbReference type="Proteomes" id="UP000466431"/>
    </source>
</evidence>
<proteinExistence type="predicted"/>
<evidence type="ECO:0000256" key="1">
    <source>
        <dbReference type="SAM" id="MobiDB-lite"/>
    </source>
</evidence>
<feature type="compositionally biased region" description="Polar residues" evidence="1">
    <location>
        <begin position="46"/>
        <end position="56"/>
    </location>
</feature>
<gene>
    <name evidence="2" type="ORF">MCEL_43260</name>
</gene>
<feature type="region of interest" description="Disordered" evidence="1">
    <location>
        <begin position="203"/>
        <end position="231"/>
    </location>
</feature>